<feature type="disulfide bond" evidence="6">
    <location>
        <begin position="146"/>
        <end position="177"/>
    </location>
</feature>
<evidence type="ECO:0000256" key="2">
    <source>
        <dbReference type="ARBA" id="ARBA00006840"/>
    </source>
</evidence>
<keyword evidence="9" id="KW-1185">Reference proteome</keyword>
<accession>A0A8T2PQ11</accession>
<keyword evidence="5 7" id="KW-0472">Membrane</keyword>
<name>A0A8T2PQ11_9TELE</name>
<evidence type="ECO:0000256" key="4">
    <source>
        <dbReference type="ARBA" id="ARBA00022989"/>
    </source>
</evidence>
<dbReference type="SUPFAM" id="SSF48652">
    <property type="entry name" value="Tetraspanin"/>
    <property type="match status" value="1"/>
</dbReference>
<evidence type="ECO:0000256" key="1">
    <source>
        <dbReference type="ARBA" id="ARBA00004141"/>
    </source>
</evidence>
<feature type="transmembrane region" description="Helical" evidence="7">
    <location>
        <begin position="88"/>
        <end position="107"/>
    </location>
</feature>
<reference evidence="8" key="1">
    <citation type="thesis" date="2021" institute="BYU ScholarsArchive" country="Provo, UT, USA">
        <title>Applications of and Algorithms for Genome Assembly and Genomic Analyses with an Emphasis on Marine Teleosts.</title>
        <authorList>
            <person name="Pickett B.D."/>
        </authorList>
    </citation>
    <scope>NUCLEOTIDE SEQUENCE</scope>
    <source>
        <strain evidence="8">HI-2016</strain>
    </source>
</reference>
<evidence type="ECO:0000256" key="7">
    <source>
        <dbReference type="RuleBase" id="RU361218"/>
    </source>
</evidence>
<dbReference type="PIRSF" id="PIRSF002419">
    <property type="entry name" value="Tetraspanin"/>
    <property type="match status" value="1"/>
</dbReference>
<evidence type="ECO:0000256" key="3">
    <source>
        <dbReference type="ARBA" id="ARBA00022692"/>
    </source>
</evidence>
<dbReference type="InterPro" id="IPR018503">
    <property type="entry name" value="Tetraspanin_CS"/>
</dbReference>
<dbReference type="InterPro" id="IPR008952">
    <property type="entry name" value="Tetraspanin_EC2_sf"/>
</dbReference>
<dbReference type="PANTHER" id="PTHR19282:SF456">
    <property type="entry name" value="CD63 MOLECULE"/>
    <property type="match status" value="1"/>
</dbReference>
<feature type="transmembrane region" description="Helical" evidence="7">
    <location>
        <begin position="207"/>
        <end position="230"/>
    </location>
</feature>
<dbReference type="GO" id="GO:0005886">
    <property type="term" value="C:plasma membrane"/>
    <property type="evidence" value="ECO:0007669"/>
    <property type="project" value="TreeGrafter"/>
</dbReference>
<dbReference type="PRINTS" id="PR00259">
    <property type="entry name" value="TMFOUR"/>
</dbReference>
<dbReference type="Gene3D" id="1.10.1450.10">
    <property type="entry name" value="Tetraspanin"/>
    <property type="match status" value="1"/>
</dbReference>
<evidence type="ECO:0000313" key="8">
    <source>
        <dbReference type="EMBL" id="KAG9353457.1"/>
    </source>
</evidence>
<keyword evidence="6" id="KW-1015">Disulfide bond</keyword>
<feature type="transmembrane region" description="Helical" evidence="7">
    <location>
        <begin position="51"/>
        <end position="76"/>
    </location>
</feature>
<gene>
    <name evidence="8" type="ORF">JZ751_018056</name>
</gene>
<keyword evidence="3 7" id="KW-0812">Transmembrane</keyword>
<proteinExistence type="inferred from homology"/>
<organism evidence="8 9">
    <name type="scientific">Albula glossodonta</name>
    <name type="common">roundjaw bonefish</name>
    <dbReference type="NCBI Taxonomy" id="121402"/>
    <lineage>
        <taxon>Eukaryota</taxon>
        <taxon>Metazoa</taxon>
        <taxon>Chordata</taxon>
        <taxon>Craniata</taxon>
        <taxon>Vertebrata</taxon>
        <taxon>Euteleostomi</taxon>
        <taxon>Actinopterygii</taxon>
        <taxon>Neopterygii</taxon>
        <taxon>Teleostei</taxon>
        <taxon>Albuliformes</taxon>
        <taxon>Albulidae</taxon>
        <taxon>Albula</taxon>
    </lineage>
</organism>
<comment type="similarity">
    <text evidence="2 7">Belongs to the tetraspanin (TM4SF) family.</text>
</comment>
<dbReference type="Pfam" id="PF00335">
    <property type="entry name" value="Tetraspanin"/>
    <property type="match status" value="1"/>
</dbReference>
<dbReference type="Proteomes" id="UP000824540">
    <property type="component" value="Unassembled WGS sequence"/>
</dbReference>
<evidence type="ECO:0000256" key="6">
    <source>
        <dbReference type="PIRSR" id="PIRSR002419-1"/>
    </source>
</evidence>
<dbReference type="InterPro" id="IPR000301">
    <property type="entry name" value="Tetraspanin_animals"/>
</dbReference>
<sequence length="240" mass="26045">MAVEGGTKCIKYLLFFFNFLFWVCGLALIVLGILAQVAINNTLVIQNASGAAVPLVIIGVGVVIFFIAFFGCCGAWKENYCMVTMFSVLLGLIIIVELGAAIAGYIFRGKLNDMVDSSLRDMISKYNSSSEDIRKAMDNIQKELKCCGVNNSADWGNFRPDGTSVPDSCCINQTAGCGNAAMHDSSKVYQTGCLTEVENMLRKNVQLVIVAAVVIAFFQVTGIIFACMLMRGIRSGYEVM</sequence>
<dbReference type="AlphaFoldDB" id="A0A8T2PQ11"/>
<dbReference type="EMBL" id="JAFBMS010000004">
    <property type="protein sequence ID" value="KAG9353457.1"/>
    <property type="molecule type" value="Genomic_DNA"/>
</dbReference>
<feature type="transmembrane region" description="Helical" evidence="7">
    <location>
        <begin position="12"/>
        <end position="39"/>
    </location>
</feature>
<dbReference type="GO" id="GO:1900746">
    <property type="term" value="P:regulation of vascular endothelial growth factor signaling pathway"/>
    <property type="evidence" value="ECO:0007669"/>
    <property type="project" value="TreeGrafter"/>
</dbReference>
<dbReference type="OrthoDB" id="10033535at2759"/>
<dbReference type="InterPro" id="IPR018499">
    <property type="entry name" value="Tetraspanin/Peripherin"/>
</dbReference>
<dbReference type="PROSITE" id="PS00421">
    <property type="entry name" value="TM4_1"/>
    <property type="match status" value="1"/>
</dbReference>
<keyword evidence="4 7" id="KW-1133">Transmembrane helix</keyword>
<comment type="subcellular location">
    <subcellularLocation>
        <location evidence="1 7">Membrane</location>
        <topology evidence="1 7">Multi-pass membrane protein</topology>
    </subcellularLocation>
</comment>
<comment type="caution">
    <text evidence="8">The sequence shown here is derived from an EMBL/GenBank/DDBJ whole genome shotgun (WGS) entry which is preliminary data.</text>
</comment>
<protein>
    <recommendedName>
        <fullName evidence="7">Tetraspanin</fullName>
    </recommendedName>
</protein>
<evidence type="ECO:0000256" key="5">
    <source>
        <dbReference type="ARBA" id="ARBA00023136"/>
    </source>
</evidence>
<dbReference type="PANTHER" id="PTHR19282">
    <property type="entry name" value="TETRASPANIN"/>
    <property type="match status" value="1"/>
</dbReference>
<evidence type="ECO:0000313" key="9">
    <source>
        <dbReference type="Proteomes" id="UP000824540"/>
    </source>
</evidence>